<feature type="domain" description="DUF7308" evidence="1">
    <location>
        <begin position="279"/>
        <end position="455"/>
    </location>
</feature>
<evidence type="ECO:0000313" key="2">
    <source>
        <dbReference type="EMBL" id="ADE36934.1"/>
    </source>
</evidence>
<sequence length="477" mass="52456" precursor="true">MIRMKNLSVSCKAVSSVIGILLMFALTVGSISAMMVYSVPVIDELKDNSKSQKVEQAFTILDSRISKVALGESPLQTISFSLMGGEVSVDDESNSDSSNIKIVVQNITNSTPAEEFNCSLGTFEYTLDERQVAYEGGGIWSKYRSNGGSVMVSPPEFHYNGETLTLPIMTINGSSSTAGKGEVNIAVTSDNRPFVLYPNTSISTSRTNPVTSDKIYIYIESEYYDAWANYAESMVYTNAEKDDVNKTAIIELDVVPPMGTTTLTNQIKIGAVNASNPLPIDDFHLDLEAEDSNSDGLNPSKYEIEATSGTKSLIYNIAKKNNNQLQIEVTYKDTSVGPEHIEHWDGVDYFQINGTKSEAESTIDFLNSSFVMEYTPPNTNQNGADPDFSWNDSQEDTTELPDVVIEEGNTSFYLNDLTQHYLKLLTKDGSVVFNIDGGSQDPVDYENSAVTINYDERAGAITYLHVTQNELEIDITN</sequence>
<dbReference type="STRING" id="547558.Mmah_1436"/>
<dbReference type="Pfam" id="PF23985">
    <property type="entry name" value="DUF7308"/>
    <property type="match status" value="1"/>
</dbReference>
<name>D5E6Z6_METMS</name>
<dbReference type="Proteomes" id="UP000001059">
    <property type="component" value="Chromosome"/>
</dbReference>
<evidence type="ECO:0000259" key="1">
    <source>
        <dbReference type="Pfam" id="PF23985"/>
    </source>
</evidence>
<dbReference type="EMBL" id="CP001994">
    <property type="protein sequence ID" value="ADE36934.1"/>
    <property type="molecule type" value="Genomic_DNA"/>
</dbReference>
<reference evidence="2 3" key="1">
    <citation type="submission" date="2010-03" db="EMBL/GenBank/DDBJ databases">
        <title>The complete genome of Methanohalophilus mahii DSM 5219.</title>
        <authorList>
            <consortium name="US DOE Joint Genome Institute (JGI-PGF)"/>
            <person name="Lucas S."/>
            <person name="Copeland A."/>
            <person name="Lapidus A."/>
            <person name="Glavina del Rio T."/>
            <person name="Dalin E."/>
            <person name="Tice H."/>
            <person name="Bruce D."/>
            <person name="Goodwin L."/>
            <person name="Pitluck S."/>
            <person name="Kyrpides N."/>
            <person name="Mavromatis K."/>
            <person name="Ivanova N."/>
            <person name="Lykidis A."/>
            <person name="Saunders E."/>
            <person name="Brettin T."/>
            <person name="Detter J.C."/>
            <person name="Han C."/>
            <person name="Land M."/>
            <person name="Hauser L."/>
            <person name="Markowitz V."/>
            <person name="Cheng J.-F."/>
            <person name="Hugenholtz P."/>
            <person name="Woyke T."/>
            <person name="Wu D."/>
            <person name="Spring S."/>
            <person name="Schneider S."/>
            <person name="Schroeder M."/>
            <person name="Klenk H.-P."/>
            <person name="Eisen J.A."/>
        </authorList>
    </citation>
    <scope>NUCLEOTIDE SEQUENCE [LARGE SCALE GENOMIC DNA]</scope>
    <source>
        <strain evidence="3">ATCC 35705 / DSM 5219 / SLP</strain>
    </source>
</reference>
<dbReference type="GeneID" id="8983609"/>
<evidence type="ECO:0000313" key="3">
    <source>
        <dbReference type="Proteomes" id="UP000001059"/>
    </source>
</evidence>
<accession>D5E6Z6</accession>
<dbReference type="InterPro" id="IPR055713">
    <property type="entry name" value="DUF7289"/>
</dbReference>
<dbReference type="AlphaFoldDB" id="D5E6Z6"/>
<organism evidence="2 3">
    <name type="scientific">Methanohalophilus mahii (strain ATCC 35705 / DSM 5219 / SLP)</name>
    <dbReference type="NCBI Taxonomy" id="547558"/>
    <lineage>
        <taxon>Archaea</taxon>
        <taxon>Methanobacteriati</taxon>
        <taxon>Methanobacteriota</taxon>
        <taxon>Stenosarchaea group</taxon>
        <taxon>Methanomicrobia</taxon>
        <taxon>Methanosarcinales</taxon>
        <taxon>Methanosarcinaceae</taxon>
        <taxon>Methanohalophilus</taxon>
    </lineage>
</organism>
<dbReference type="KEGG" id="mmh:Mmah_1436"/>
<gene>
    <name evidence="2" type="ordered locus">Mmah_1436</name>
</gene>
<protein>
    <recommendedName>
        <fullName evidence="1">DUF7308 domain-containing protein</fullName>
    </recommendedName>
</protein>
<dbReference type="InterPro" id="IPR055732">
    <property type="entry name" value="DUF7308"/>
</dbReference>
<dbReference type="RefSeq" id="WP_013037876.1">
    <property type="nucleotide sequence ID" value="NC_014002.1"/>
</dbReference>
<keyword evidence="3" id="KW-1185">Reference proteome</keyword>
<dbReference type="Pfam" id="PF23960">
    <property type="entry name" value="DUF7289"/>
    <property type="match status" value="1"/>
</dbReference>
<dbReference type="HOGENOM" id="CLU_029417_0_0_2"/>
<proteinExistence type="predicted"/>